<reference evidence="2" key="1">
    <citation type="journal article" date="2014" name="Int. J. Syst. Evol. Microbiol.">
        <title>Complete genome sequence of Corynebacterium casei LMG S-19264T (=DSM 44701T), isolated from a smear-ripened cheese.</title>
        <authorList>
            <consortium name="US DOE Joint Genome Institute (JGI-PGF)"/>
            <person name="Walter F."/>
            <person name="Albersmeier A."/>
            <person name="Kalinowski J."/>
            <person name="Ruckert C."/>
        </authorList>
    </citation>
    <scope>NUCLEOTIDE SEQUENCE</scope>
    <source>
        <strain evidence="2">CGMCC 1.12698</strain>
    </source>
</reference>
<name>A0A917EMU6_9BACI</name>
<dbReference type="Proteomes" id="UP000605259">
    <property type="component" value="Unassembled WGS sequence"/>
</dbReference>
<comment type="caution">
    <text evidence="2">The sequence shown here is derived from an EMBL/GenBank/DDBJ whole genome shotgun (WGS) entry which is preliminary data.</text>
</comment>
<dbReference type="AlphaFoldDB" id="A0A917EMU6"/>
<keyword evidence="3" id="KW-1185">Reference proteome</keyword>
<feature type="signal peptide" evidence="1">
    <location>
        <begin position="1"/>
        <end position="26"/>
    </location>
</feature>
<evidence type="ECO:0000256" key="1">
    <source>
        <dbReference type="SAM" id="SignalP"/>
    </source>
</evidence>
<protein>
    <submittedName>
        <fullName evidence="2">Uncharacterized protein</fullName>
    </submittedName>
</protein>
<evidence type="ECO:0000313" key="3">
    <source>
        <dbReference type="Proteomes" id="UP000605259"/>
    </source>
</evidence>
<reference evidence="2" key="2">
    <citation type="submission" date="2020-09" db="EMBL/GenBank/DDBJ databases">
        <authorList>
            <person name="Sun Q."/>
            <person name="Zhou Y."/>
        </authorList>
    </citation>
    <scope>NUCLEOTIDE SEQUENCE</scope>
    <source>
        <strain evidence="2">CGMCC 1.12698</strain>
    </source>
</reference>
<feature type="chain" id="PRO_5038036388" evidence="1">
    <location>
        <begin position="27"/>
        <end position="154"/>
    </location>
</feature>
<organism evidence="2 3">
    <name type="scientific">Priestia taiwanensis</name>
    <dbReference type="NCBI Taxonomy" id="1347902"/>
    <lineage>
        <taxon>Bacteria</taxon>
        <taxon>Bacillati</taxon>
        <taxon>Bacillota</taxon>
        <taxon>Bacilli</taxon>
        <taxon>Bacillales</taxon>
        <taxon>Bacillaceae</taxon>
        <taxon>Priestia</taxon>
    </lineage>
</organism>
<gene>
    <name evidence="2" type="ORF">GCM10007140_05800</name>
</gene>
<proteinExistence type="predicted"/>
<dbReference type="EMBL" id="BMFK01000001">
    <property type="protein sequence ID" value="GGE58305.1"/>
    <property type="molecule type" value="Genomic_DNA"/>
</dbReference>
<accession>A0A917EMU6</accession>
<sequence>MKNMIRKLIAPGLGLSLLLTGGTANAFENENVPSNLSTIKPIVETGDMISYSKGKGKKKDKEREKFVTDTVNHAFYVVGQGKYNVVVANTSNHLLWDSNSKHYKNYSVMYGNETYWVWLYEYLHLITITSDRKSDFGFKGNCHKEGGKLYCLAI</sequence>
<dbReference type="RefSeq" id="WP_188386935.1">
    <property type="nucleotide sequence ID" value="NZ_BMFK01000001.1"/>
</dbReference>
<keyword evidence="1" id="KW-0732">Signal</keyword>
<evidence type="ECO:0000313" key="2">
    <source>
        <dbReference type="EMBL" id="GGE58305.1"/>
    </source>
</evidence>